<dbReference type="SFLD" id="SFLDS00029">
    <property type="entry name" value="Radical_SAM"/>
    <property type="match status" value="1"/>
</dbReference>
<dbReference type="PROSITE" id="PS51918">
    <property type="entry name" value="RADICAL_SAM"/>
    <property type="match status" value="1"/>
</dbReference>
<dbReference type="InterPro" id="IPR045784">
    <property type="entry name" value="Radical_SAM_N2"/>
</dbReference>
<dbReference type="SFLD" id="SFLDG01082">
    <property type="entry name" value="B12-binding_domain_containing"/>
    <property type="match status" value="1"/>
</dbReference>
<dbReference type="InterPro" id="IPR058240">
    <property type="entry name" value="rSAM_sf"/>
</dbReference>
<dbReference type="EMBL" id="AZTB01000006">
    <property type="protein sequence ID" value="KGG81097.1"/>
    <property type="molecule type" value="Genomic_DNA"/>
</dbReference>
<evidence type="ECO:0000313" key="2">
    <source>
        <dbReference type="EMBL" id="KGG81097.1"/>
    </source>
</evidence>
<name>A0A096BJS9_9FIRM</name>
<evidence type="ECO:0000259" key="1">
    <source>
        <dbReference type="PROSITE" id="PS51918"/>
    </source>
</evidence>
<dbReference type="Gene3D" id="3.40.50.280">
    <property type="entry name" value="Cobalamin-binding domain"/>
    <property type="match status" value="1"/>
</dbReference>
<dbReference type="InterPro" id="IPR023404">
    <property type="entry name" value="rSAM_horseshoe"/>
</dbReference>
<dbReference type="SMART" id="SM00729">
    <property type="entry name" value="Elp3"/>
    <property type="match status" value="1"/>
</dbReference>
<protein>
    <submittedName>
        <fullName evidence="2">Fe-S oxidoreductase</fullName>
    </submittedName>
</protein>
<dbReference type="PANTHER" id="PTHR42731">
    <property type="entry name" value="SLL1084 PROTEIN"/>
    <property type="match status" value="1"/>
</dbReference>
<dbReference type="AlphaFoldDB" id="A0A096BJS9"/>
<dbReference type="Pfam" id="PF19864">
    <property type="entry name" value="Radical_SAM_N2"/>
    <property type="match status" value="1"/>
</dbReference>
<sequence length="613" mass="71484">MINKDTLDKILSRVEKPARYIGNEINSYSKDTKDVKVRFAFAFPDIYEVGMSHLGLHILYSLLNEREDVFCERVFAPWVDMEYELRKHNIPLYALESKEPINKFDFVGFTLQYEMSYTNVLNMLDLAHIPLLSKDRKEEDPFIVAGGPCVYNPEPLADIIDFFVIGESEELILEIIEVYKKWKESNRTREEFLEEISQIQGVYVPKFYEVIYNQDGTIKEFKPKSEKYPGVIKKRIIKNLDEAHFPDRVIVPYIETVHDRVMLEIFRGCTRGCRFCQAGMIYRPVRERSVDKLLDYAQKLIETTGHEEISLSSLSTSDYSRLEELVKSLINKFKDKRIGLSLPSLRLDSFSLDIIQEIQKVRKTGLTFAPEAGSQRLRDIINKGINEEDLINSVRDAFYLGWSTVKLYFMIGLPYENYDDILGIKDLAYKVKDIYFGLPKDKRKGNLKVTVSTSCFVPKPFTPFQWFGQNTVETFKEKQRFLANNIRDKKITYNFHDSELSFLEAVFARGDRRLSKALIRAWQKGCKFDGWADHFNYEKWMETFRETGIDPSFYANRHREYDEILPWDFIDVGVSKKYLINENEKAKKGILTRDCRKGCTGCGINISFTGGVC</sequence>
<dbReference type="Gene3D" id="3.80.30.20">
    <property type="entry name" value="tm_1862 like domain"/>
    <property type="match status" value="1"/>
</dbReference>
<proteinExistence type="predicted"/>
<dbReference type="SUPFAM" id="SSF102114">
    <property type="entry name" value="Radical SAM enzymes"/>
    <property type="match status" value="1"/>
</dbReference>
<comment type="caution">
    <text evidence="2">The sequence shown here is derived from an EMBL/GenBank/DDBJ whole genome shotgun (WGS) entry which is preliminary data.</text>
</comment>
<dbReference type="Proteomes" id="UP000029622">
    <property type="component" value="Unassembled WGS sequence"/>
</dbReference>
<gene>
    <name evidence="2" type="ORF">Y919_02185</name>
</gene>
<dbReference type="STRING" id="1156417.Y919_02185"/>
<reference evidence="2 3" key="1">
    <citation type="submission" date="2013-12" db="EMBL/GenBank/DDBJ databases">
        <title>Draft genome sequence of Caloranaerobacter sp. H53214.</title>
        <authorList>
            <person name="Jiang L.J."/>
            <person name="Shao Z.Z."/>
            <person name="Long M.N."/>
        </authorList>
    </citation>
    <scope>NUCLEOTIDE SEQUENCE [LARGE SCALE GENOMIC DNA]</scope>
    <source>
        <strain evidence="2 3">H53214</strain>
    </source>
</reference>
<dbReference type="RefSeq" id="WP_035161972.1">
    <property type="nucleotide sequence ID" value="NZ_AZTB01000006.1"/>
</dbReference>
<dbReference type="InterPro" id="IPR023862">
    <property type="entry name" value="CHP03960_rSAM"/>
</dbReference>
<dbReference type="Pfam" id="PF04055">
    <property type="entry name" value="Radical_SAM"/>
    <property type="match status" value="1"/>
</dbReference>
<dbReference type="InterPro" id="IPR007197">
    <property type="entry name" value="rSAM"/>
</dbReference>
<dbReference type="NCBIfam" id="TIGR03960">
    <property type="entry name" value="rSAM_fuse_unch"/>
    <property type="match status" value="1"/>
</dbReference>
<evidence type="ECO:0000313" key="3">
    <source>
        <dbReference type="Proteomes" id="UP000029622"/>
    </source>
</evidence>
<accession>A0A096BJS9</accession>
<dbReference type="PANTHER" id="PTHR42731:SF1">
    <property type="entry name" value="RADICAL SAM DOMAIN PROTEIN"/>
    <property type="match status" value="1"/>
</dbReference>
<dbReference type="InterPro" id="IPR006638">
    <property type="entry name" value="Elp3/MiaA/NifB-like_rSAM"/>
</dbReference>
<dbReference type="CDD" id="cd01335">
    <property type="entry name" value="Radical_SAM"/>
    <property type="match status" value="1"/>
</dbReference>
<feature type="domain" description="Radical SAM core" evidence="1">
    <location>
        <begin position="255"/>
        <end position="497"/>
    </location>
</feature>
<dbReference type="GO" id="GO:0003824">
    <property type="term" value="F:catalytic activity"/>
    <property type="evidence" value="ECO:0007669"/>
    <property type="project" value="InterPro"/>
</dbReference>
<organism evidence="2 3">
    <name type="scientific">Caloranaerobacter azorensis H53214</name>
    <dbReference type="NCBI Taxonomy" id="1156417"/>
    <lineage>
        <taxon>Bacteria</taxon>
        <taxon>Bacillati</taxon>
        <taxon>Bacillota</taxon>
        <taxon>Tissierellia</taxon>
        <taxon>Tissierellales</taxon>
        <taxon>Thermohalobacteraceae</taxon>
        <taxon>Caloranaerobacter</taxon>
    </lineage>
</organism>
<dbReference type="GO" id="GO:0051536">
    <property type="term" value="F:iron-sulfur cluster binding"/>
    <property type="evidence" value="ECO:0007669"/>
    <property type="project" value="InterPro"/>
</dbReference>